<name>A0A540NN86_MALBA</name>
<protein>
    <submittedName>
        <fullName evidence="2">Uncharacterized protein</fullName>
    </submittedName>
</protein>
<dbReference type="Proteomes" id="UP000315295">
    <property type="component" value="Unassembled WGS sequence"/>
</dbReference>
<evidence type="ECO:0000313" key="2">
    <source>
        <dbReference type="EMBL" id="TQE12481.1"/>
    </source>
</evidence>
<feature type="chain" id="PRO_5021776957" evidence="1">
    <location>
        <begin position="27"/>
        <end position="84"/>
    </location>
</feature>
<feature type="signal peptide" evidence="1">
    <location>
        <begin position="1"/>
        <end position="26"/>
    </location>
</feature>
<sequence length="84" mass="9111">MAMSKTFTVCIVAFLVCSLCIQTTNADFSKPVTVPEQPSPCREANCMWPPPSSPPPSNPPPSLVYNNKSCQMVSVYCTGGRKLK</sequence>
<dbReference type="AlphaFoldDB" id="A0A540NN86"/>
<comment type="caution">
    <text evidence="2">The sequence shown here is derived from an EMBL/GenBank/DDBJ whole genome shotgun (WGS) entry which is preliminary data.</text>
</comment>
<dbReference type="EMBL" id="VIEB01000019">
    <property type="protein sequence ID" value="TQE12481.1"/>
    <property type="molecule type" value="Genomic_DNA"/>
</dbReference>
<proteinExistence type="predicted"/>
<keyword evidence="1" id="KW-0732">Signal</keyword>
<organism evidence="2 3">
    <name type="scientific">Malus baccata</name>
    <name type="common">Siberian crab apple</name>
    <name type="synonym">Pyrus baccata</name>
    <dbReference type="NCBI Taxonomy" id="106549"/>
    <lineage>
        <taxon>Eukaryota</taxon>
        <taxon>Viridiplantae</taxon>
        <taxon>Streptophyta</taxon>
        <taxon>Embryophyta</taxon>
        <taxon>Tracheophyta</taxon>
        <taxon>Spermatophyta</taxon>
        <taxon>Magnoliopsida</taxon>
        <taxon>eudicotyledons</taxon>
        <taxon>Gunneridae</taxon>
        <taxon>Pentapetalae</taxon>
        <taxon>rosids</taxon>
        <taxon>fabids</taxon>
        <taxon>Rosales</taxon>
        <taxon>Rosaceae</taxon>
        <taxon>Amygdaloideae</taxon>
        <taxon>Maleae</taxon>
        <taxon>Malus</taxon>
    </lineage>
</organism>
<gene>
    <name evidence="2" type="ORF">C1H46_001872</name>
</gene>
<accession>A0A540NN86</accession>
<evidence type="ECO:0000256" key="1">
    <source>
        <dbReference type="SAM" id="SignalP"/>
    </source>
</evidence>
<reference evidence="2 3" key="1">
    <citation type="journal article" date="2019" name="G3 (Bethesda)">
        <title>Sequencing of a Wild Apple (Malus baccata) Genome Unravels the Differences Between Cultivated and Wild Apple Species Regarding Disease Resistance and Cold Tolerance.</title>
        <authorList>
            <person name="Chen X."/>
        </authorList>
    </citation>
    <scope>NUCLEOTIDE SEQUENCE [LARGE SCALE GENOMIC DNA]</scope>
    <source>
        <strain evidence="3">cv. Shandingzi</strain>
        <tissue evidence="2">Leaves</tissue>
    </source>
</reference>
<keyword evidence="3" id="KW-1185">Reference proteome</keyword>
<evidence type="ECO:0000313" key="3">
    <source>
        <dbReference type="Proteomes" id="UP000315295"/>
    </source>
</evidence>